<dbReference type="EMBL" id="JADDUC010000065">
    <property type="protein sequence ID" value="KAG0120250.1"/>
    <property type="molecule type" value="Genomic_DNA"/>
</dbReference>
<dbReference type="AlphaFoldDB" id="A0A835NSE1"/>
<comment type="caution">
    <text evidence="1">The sequence shown here is derived from an EMBL/GenBank/DDBJ whole genome shotgun (WGS) entry which is preliminary data.</text>
</comment>
<organism evidence="1">
    <name type="scientific">Lamprotornis superbus</name>
    <dbReference type="NCBI Taxonomy" id="245042"/>
    <lineage>
        <taxon>Eukaryota</taxon>
        <taxon>Metazoa</taxon>
        <taxon>Chordata</taxon>
        <taxon>Craniata</taxon>
        <taxon>Vertebrata</taxon>
        <taxon>Euteleostomi</taxon>
        <taxon>Archelosauria</taxon>
        <taxon>Archosauria</taxon>
        <taxon>Dinosauria</taxon>
        <taxon>Saurischia</taxon>
        <taxon>Theropoda</taxon>
        <taxon>Coelurosauria</taxon>
        <taxon>Aves</taxon>
        <taxon>Neognathae</taxon>
        <taxon>Neoaves</taxon>
        <taxon>Telluraves</taxon>
        <taxon>Australaves</taxon>
        <taxon>Passeriformes</taxon>
        <taxon>Sturnidae</taxon>
        <taxon>Lamprotornis</taxon>
    </lineage>
</organism>
<protein>
    <submittedName>
        <fullName evidence="1">Uncharacterized protein</fullName>
    </submittedName>
</protein>
<sequence>MWGTGRNDKERKRILGDEGEDLKISLSVAVKDLMEMLCFCSRGKNPMDELPTAPQTHTPEQLLSLAKCCTMST</sequence>
<evidence type="ECO:0000313" key="2">
    <source>
        <dbReference type="EMBL" id="KAI1232616.1"/>
    </source>
</evidence>
<keyword evidence="3" id="KW-1185">Reference proteome</keyword>
<gene>
    <name evidence="2" type="ORF">IHE44_0006447</name>
    <name evidence="1" type="ORF">IHE44_012779</name>
</gene>
<reference evidence="1" key="1">
    <citation type="submission" date="2020-10" db="EMBL/GenBank/DDBJ databases">
        <title>Feather gene expression reveals the developmental basis of iridescence in African starlings.</title>
        <authorList>
            <person name="Rubenstein D.R."/>
        </authorList>
    </citation>
    <scope>NUCLEOTIDE SEQUENCE</scope>
    <source>
        <strain evidence="1">SS15</strain>
        <tissue evidence="1">Liver</tissue>
    </source>
</reference>
<proteinExistence type="predicted"/>
<dbReference type="EMBL" id="JADDUC020000021">
    <property type="protein sequence ID" value="KAI1232616.1"/>
    <property type="molecule type" value="Genomic_DNA"/>
</dbReference>
<reference evidence="2" key="3">
    <citation type="submission" date="2022-01" db="EMBL/GenBank/DDBJ databases">
        <authorList>
            <person name="Rubenstein D.R."/>
        </authorList>
    </citation>
    <scope>NUCLEOTIDE SEQUENCE</scope>
    <source>
        <strain evidence="2">SS15</strain>
        <tissue evidence="2">Liver</tissue>
    </source>
</reference>
<evidence type="ECO:0000313" key="1">
    <source>
        <dbReference type="EMBL" id="KAG0120250.1"/>
    </source>
</evidence>
<name>A0A835NSE1_9PASS</name>
<evidence type="ECO:0000313" key="3">
    <source>
        <dbReference type="Proteomes" id="UP000618051"/>
    </source>
</evidence>
<dbReference type="Proteomes" id="UP000618051">
    <property type="component" value="Unassembled WGS sequence"/>
</dbReference>
<reference evidence="2 3" key="2">
    <citation type="journal article" date="2021" name="J. Hered.">
        <title>Feather Gene Expression Elucidates the Developmental Basis of Plumage Iridescence in African Starlings.</title>
        <authorList>
            <person name="Rubenstein D.R."/>
            <person name="Corvelo A."/>
            <person name="MacManes M.D."/>
            <person name="Maia R."/>
            <person name="Narzisi G."/>
            <person name="Rousaki A."/>
            <person name="Vandenabeele P."/>
            <person name="Shawkey M.D."/>
            <person name="Solomon J."/>
        </authorList>
    </citation>
    <scope>NUCLEOTIDE SEQUENCE [LARGE SCALE GENOMIC DNA]</scope>
    <source>
        <strain evidence="2">SS15</strain>
    </source>
</reference>
<accession>A0A835NSE1</accession>